<dbReference type="EMBL" id="JAJBMB010000008">
    <property type="protein sequence ID" value="MCB5446468.1"/>
    <property type="molecule type" value="Genomic_DNA"/>
</dbReference>
<reference evidence="1 2" key="1">
    <citation type="submission" date="2021-10" db="EMBL/GenBank/DDBJ databases">
        <title>Collection of gut derived symbiotic bacterial strains cultured from healthy donors.</title>
        <authorList>
            <person name="Lin H."/>
            <person name="Littmann E."/>
            <person name="Claire K."/>
            <person name="Pamer E."/>
        </authorList>
    </citation>
    <scope>NUCLEOTIDE SEQUENCE [LARGE SCALE GENOMIC DNA]</scope>
    <source>
        <strain evidence="1 2">MSK.17.68</strain>
    </source>
</reference>
<gene>
    <name evidence="1" type="ORF">LIP50_09670</name>
</gene>
<dbReference type="RefSeq" id="WP_226924336.1">
    <property type="nucleotide sequence ID" value="NZ_JAJBMB010000008.1"/>
</dbReference>
<evidence type="ECO:0000313" key="2">
    <source>
        <dbReference type="Proteomes" id="UP001299409"/>
    </source>
</evidence>
<comment type="caution">
    <text evidence="1">The sequence shown here is derived from an EMBL/GenBank/DDBJ whole genome shotgun (WGS) entry which is preliminary data.</text>
</comment>
<sequence>MRKNIRFPLKMKYNVEVRTLEELRENFSLERILIYMSNSKLITWLRDRNINDIADKIENLDKNDSKIINQIFGIFNIKDDEQQEVYLLEATCLWAILNSDKKDIKEQKIFNFENVPLKMKGDVEVRTLEELRENFSLERILIYMSNGKLVAWLRNLCMDVTACKIKKVLDENYNMPILNILEIFNIDFNEIGFEILDSVANTQEMLEDLINKGKKVIYLSGFKFFIPLITSKNIIYIGTNYPIVRRGVEDYNNFIANNITFWNVCLVSPKKYNSLDSMSKEEIEELKEITKLMQKKPMRS</sequence>
<keyword evidence="2" id="KW-1185">Reference proteome</keyword>
<dbReference type="Proteomes" id="UP001299409">
    <property type="component" value="Unassembled WGS sequence"/>
</dbReference>
<accession>A0ABS8CYD4</accession>
<name>A0ABS8CYD4_9FIRM</name>
<protein>
    <submittedName>
        <fullName evidence="1">Uncharacterized protein</fullName>
    </submittedName>
</protein>
<organism evidence="1 2">
    <name type="scientific">Intestinibacter bartlettii</name>
    <dbReference type="NCBI Taxonomy" id="261299"/>
    <lineage>
        <taxon>Bacteria</taxon>
        <taxon>Bacillati</taxon>
        <taxon>Bacillota</taxon>
        <taxon>Clostridia</taxon>
        <taxon>Peptostreptococcales</taxon>
        <taxon>Peptostreptococcaceae</taxon>
        <taxon>Intestinibacter</taxon>
    </lineage>
</organism>
<evidence type="ECO:0000313" key="1">
    <source>
        <dbReference type="EMBL" id="MCB5446468.1"/>
    </source>
</evidence>
<proteinExistence type="predicted"/>